<gene>
    <name evidence="2" type="ORF">Atep_19560</name>
</gene>
<evidence type="ECO:0000259" key="1">
    <source>
        <dbReference type="Pfam" id="PF01507"/>
    </source>
</evidence>
<dbReference type="PANTHER" id="PTHR43196:SF2">
    <property type="entry name" value="PHOSPHOADENOSINE PHOSPHOSULFATE REDUCTASE"/>
    <property type="match status" value="1"/>
</dbReference>
<organism evidence="2 3">
    <name type="scientific">Allochromatium tepidum</name>
    <dbReference type="NCBI Taxonomy" id="553982"/>
    <lineage>
        <taxon>Bacteria</taxon>
        <taxon>Pseudomonadati</taxon>
        <taxon>Pseudomonadota</taxon>
        <taxon>Gammaproteobacteria</taxon>
        <taxon>Chromatiales</taxon>
        <taxon>Chromatiaceae</taxon>
        <taxon>Allochromatium</taxon>
    </lineage>
</organism>
<keyword evidence="3" id="KW-1185">Reference proteome</keyword>
<accession>A0ABM7QMS3</accession>
<proteinExistence type="predicted"/>
<dbReference type="RefSeq" id="WP_213378404.1">
    <property type="nucleotide sequence ID" value="NZ_AP024563.1"/>
</dbReference>
<name>A0ABM7QMS3_9GAMM</name>
<dbReference type="SUPFAM" id="SSF52402">
    <property type="entry name" value="Adenine nucleotide alpha hydrolases-like"/>
    <property type="match status" value="1"/>
</dbReference>
<evidence type="ECO:0000313" key="3">
    <source>
        <dbReference type="Proteomes" id="UP000680679"/>
    </source>
</evidence>
<dbReference type="Proteomes" id="UP000680679">
    <property type="component" value="Chromosome"/>
</dbReference>
<reference evidence="2 3" key="1">
    <citation type="submission" date="2021-04" db="EMBL/GenBank/DDBJ databases">
        <title>Complete genome sequencing of Allochromatium tepidum strain NZ.</title>
        <authorList>
            <person name="Tsukatani Y."/>
            <person name="Mori H."/>
        </authorList>
    </citation>
    <scope>NUCLEOTIDE SEQUENCE [LARGE SCALE GENOMIC DNA]</scope>
    <source>
        <strain evidence="2 3">NZ</strain>
    </source>
</reference>
<dbReference type="EMBL" id="AP024563">
    <property type="protein sequence ID" value="BCU07279.1"/>
    <property type="molecule type" value="Genomic_DNA"/>
</dbReference>
<dbReference type="PANTHER" id="PTHR43196">
    <property type="entry name" value="SULFATE ADENYLYLTRANSFERASE SUBUNIT 2"/>
    <property type="match status" value="1"/>
</dbReference>
<feature type="domain" description="Phosphoadenosine phosphosulphate reductase" evidence="1">
    <location>
        <begin position="46"/>
        <end position="275"/>
    </location>
</feature>
<dbReference type="InterPro" id="IPR002500">
    <property type="entry name" value="PAPS_reduct_dom"/>
</dbReference>
<evidence type="ECO:0000313" key="2">
    <source>
        <dbReference type="EMBL" id="BCU07279.1"/>
    </source>
</evidence>
<dbReference type="InterPro" id="IPR017598">
    <property type="entry name" value="SulphurTrfase_DndC"/>
</dbReference>
<dbReference type="InterPro" id="IPR050128">
    <property type="entry name" value="Sulfate_adenylyltrnsfr_sub2"/>
</dbReference>
<dbReference type="Pfam" id="PF01507">
    <property type="entry name" value="PAPS_reduct"/>
    <property type="match status" value="1"/>
</dbReference>
<sequence>MPAASQPSAVSHHYDDGRDGTHCLDCIVADIRREYLSPAQNHPWILGFSGGKDSTLVLHAVINAMLGIDPERRTREVHIVSNDTLVESPLVMAYLRSVQERLREALGYLRLPVSVTTTRPDPAQTFWVLLIGRGYPSPNQNMRWCTDRLKIQPTSCYILDHVSQHGAAILVLGVRKDESQSRRASIERHRNLNDSNLTPHTSLPGALIYRPIMDLTTDDVWEILAEHAPPWGGTHADLIQLYRDAEGGECPVVLSKDEAPGCGTNSSRFGCWTCTVVEKDRSLQGFVDAGRHQYQPLVDFRNWLREIRNDPQHRSVERRNGRIEFKDGKHVPGPFTIQARRMILDRLLEVQHEFGDILISQEEIDMIHSVWTQELTR</sequence>
<dbReference type="Gene3D" id="3.40.50.620">
    <property type="entry name" value="HUPs"/>
    <property type="match status" value="1"/>
</dbReference>
<dbReference type="NCBIfam" id="TIGR03183">
    <property type="entry name" value="DNA_S_dndC"/>
    <property type="match status" value="1"/>
</dbReference>
<protein>
    <recommendedName>
        <fullName evidence="1">Phosphoadenosine phosphosulphate reductase domain-containing protein</fullName>
    </recommendedName>
</protein>
<dbReference type="InterPro" id="IPR014729">
    <property type="entry name" value="Rossmann-like_a/b/a_fold"/>
</dbReference>